<gene>
    <name evidence="1" type="ORF">MYP_1985</name>
</gene>
<sequence>MVYISLVFIYYSSNAQDAYIYPLNFLRLKNNYIFENPAASTLTEKGEINLFHSAFSGLLNNVGINYLDASYSLGKPNDTPIHTFGITIHSEYETEILKRNRLYLRYCRSIQLSSSVKLAAALQAGVFNYLVKSTQNSSGNSSAIPDASVGLWLAGRKFNIGISGVQLLASEIEPVYRTYALGRYLNLFMDYRKEISANTDLVLGMKLYKGKGYYEGLWISGTLEFMDNFSAGFNYIWKNGPVISLGIIKFNFLKIRNDLYFSYFHPTSTNHLANTGRYEVSIHIYPFNVGEKDQPHDEDIE</sequence>
<dbReference type="eggNOG" id="ENOG5033WMQ">
    <property type="taxonomic scope" value="Bacteria"/>
</dbReference>
<evidence type="ECO:0000313" key="1">
    <source>
        <dbReference type="EMBL" id="GAL84757.1"/>
    </source>
</evidence>
<proteinExistence type="predicted"/>
<reference evidence="1 2" key="1">
    <citation type="submission" date="2014-09" db="EMBL/GenBank/DDBJ databases">
        <title>Sporocytophaga myxococcoides PG-01 genome sequencing.</title>
        <authorList>
            <person name="Liu L."/>
            <person name="Gao P.J."/>
            <person name="Chen G.J."/>
            <person name="Wang L.S."/>
        </authorList>
    </citation>
    <scope>NUCLEOTIDE SEQUENCE [LARGE SCALE GENOMIC DNA]</scope>
    <source>
        <strain evidence="1 2">PG-01</strain>
    </source>
</reference>
<organism evidence="1 2">
    <name type="scientific">Sporocytophaga myxococcoides</name>
    <dbReference type="NCBI Taxonomy" id="153721"/>
    <lineage>
        <taxon>Bacteria</taxon>
        <taxon>Pseudomonadati</taxon>
        <taxon>Bacteroidota</taxon>
        <taxon>Cytophagia</taxon>
        <taxon>Cytophagales</taxon>
        <taxon>Cytophagaceae</taxon>
        <taxon>Sporocytophaga</taxon>
    </lineage>
</organism>
<dbReference type="Proteomes" id="UP000030185">
    <property type="component" value="Unassembled WGS sequence"/>
</dbReference>
<evidence type="ECO:0000313" key="2">
    <source>
        <dbReference type="Proteomes" id="UP000030185"/>
    </source>
</evidence>
<accession>A0A098LEB2</accession>
<name>A0A098LEB2_9BACT</name>
<dbReference type="Pfam" id="PF11751">
    <property type="entry name" value="PorP_SprF"/>
    <property type="match status" value="1"/>
</dbReference>
<comment type="caution">
    <text evidence="1">The sequence shown here is derived from an EMBL/GenBank/DDBJ whole genome shotgun (WGS) entry which is preliminary data.</text>
</comment>
<dbReference type="EMBL" id="BBLT01000003">
    <property type="protein sequence ID" value="GAL84757.1"/>
    <property type="molecule type" value="Genomic_DNA"/>
</dbReference>
<keyword evidence="2" id="KW-1185">Reference proteome</keyword>
<dbReference type="AlphaFoldDB" id="A0A098LEB2"/>
<dbReference type="InterPro" id="IPR019861">
    <property type="entry name" value="PorP/SprF_Bacteroidetes"/>
</dbReference>
<evidence type="ECO:0008006" key="3">
    <source>
        <dbReference type="Google" id="ProtNLM"/>
    </source>
</evidence>
<protein>
    <recommendedName>
        <fullName evidence="3">Type IX secretion system membrane protein PorP/SprF</fullName>
    </recommendedName>
</protein>